<organism evidence="2 3">
    <name type="scientific">Bartonella tribocorum</name>
    <dbReference type="NCBI Taxonomy" id="85701"/>
    <lineage>
        <taxon>Bacteria</taxon>
        <taxon>Pseudomonadati</taxon>
        <taxon>Pseudomonadota</taxon>
        <taxon>Alphaproteobacteria</taxon>
        <taxon>Hyphomicrobiales</taxon>
        <taxon>Bartonellaceae</taxon>
        <taxon>Bartonella</taxon>
    </lineage>
</organism>
<dbReference type="GO" id="GO:0003677">
    <property type="term" value="F:DNA binding"/>
    <property type="evidence" value="ECO:0007669"/>
    <property type="project" value="UniProtKB-KW"/>
</dbReference>
<protein>
    <submittedName>
        <fullName evidence="2">Addiction module antidote protein, HigA family</fullName>
    </submittedName>
</protein>
<comment type="caution">
    <text evidence="2">The sequence shown here is derived from an EMBL/GenBank/DDBJ whole genome shotgun (WGS) entry which is preliminary data.</text>
</comment>
<evidence type="ECO:0000313" key="3">
    <source>
        <dbReference type="Proteomes" id="UP000229839"/>
    </source>
</evidence>
<keyword evidence="1" id="KW-0238">DNA-binding</keyword>
<dbReference type="Gene3D" id="1.10.260.40">
    <property type="entry name" value="lambda repressor-like DNA-binding domains"/>
    <property type="match status" value="1"/>
</dbReference>
<dbReference type="EMBL" id="NJGE01000015">
    <property type="protein sequence ID" value="PIT68546.1"/>
    <property type="molecule type" value="Genomic_DNA"/>
</dbReference>
<dbReference type="Proteomes" id="UP000229839">
    <property type="component" value="Unassembled WGS sequence"/>
</dbReference>
<proteinExistence type="predicted"/>
<name>A0A2M6UQV3_9HYPH</name>
<dbReference type="SUPFAM" id="SSF47413">
    <property type="entry name" value="lambda repressor-like DNA-binding domains"/>
    <property type="match status" value="1"/>
</dbReference>
<sequence length="113" mass="12564">MNDIPAQRDKNRCPTHPGEVLADIIPETGKTKLEIAQMLGISRQHLYDILKAKKPVSPAISACLGKMFGDGAAIWLRMQANYDAWHAERNIDVSSIPTLTAREMNAQMEHSHS</sequence>
<dbReference type="NCBIfam" id="TIGR02607">
    <property type="entry name" value="antidote_HigA"/>
    <property type="match status" value="1"/>
</dbReference>
<evidence type="ECO:0000313" key="2">
    <source>
        <dbReference type="EMBL" id="PIT68546.1"/>
    </source>
</evidence>
<dbReference type="AlphaFoldDB" id="A0A2M6UQV3"/>
<gene>
    <name evidence="2" type="primary">higA</name>
    <name evidence="2" type="ORF">CER18_06495</name>
</gene>
<dbReference type="STRING" id="85701.BM1374166_00460"/>
<dbReference type="PANTHER" id="PTHR36924">
    <property type="entry name" value="ANTITOXIN HIGA-1"/>
    <property type="match status" value="1"/>
</dbReference>
<dbReference type="PANTHER" id="PTHR36924:SF1">
    <property type="entry name" value="ANTITOXIN HIGA-1"/>
    <property type="match status" value="1"/>
</dbReference>
<dbReference type="InterPro" id="IPR013430">
    <property type="entry name" value="Toxin_antidote_HigA"/>
</dbReference>
<dbReference type="RefSeq" id="WP_100129243.1">
    <property type="nucleotide sequence ID" value="NZ_CADDYI010000016.1"/>
</dbReference>
<dbReference type="InterPro" id="IPR010982">
    <property type="entry name" value="Lambda_DNA-bd_dom_sf"/>
</dbReference>
<dbReference type="OrthoDB" id="3174593at2"/>
<accession>A0A2M6UQV3</accession>
<evidence type="ECO:0000256" key="1">
    <source>
        <dbReference type="ARBA" id="ARBA00023125"/>
    </source>
</evidence>
<reference evidence="2 3" key="1">
    <citation type="submission" date="2017-06" db="EMBL/GenBank/DDBJ databases">
        <title>Draft genome of Bartonella tribocorum strain L103, isolated from a rodent in Laos.</title>
        <authorList>
            <person name="Hadjadj L."/>
            <person name="Jiyipong T."/>
            <person name="Morand S."/>
            <person name="Diene S.M."/>
            <person name="Rolain J.-M."/>
        </authorList>
    </citation>
    <scope>NUCLEOTIDE SEQUENCE [LARGE SCALE GENOMIC DNA]</scope>
    <source>
        <strain evidence="2 3">L103</strain>
    </source>
</reference>